<dbReference type="GO" id="GO:0005524">
    <property type="term" value="F:ATP binding"/>
    <property type="evidence" value="ECO:0007669"/>
    <property type="project" value="UniProtKB-KW"/>
</dbReference>
<dbReference type="GO" id="GO:0046404">
    <property type="term" value="F:ATP-dependent polydeoxyribonucleotide 5'-hydroxyl-kinase activity"/>
    <property type="evidence" value="ECO:0007669"/>
    <property type="project" value="TreeGrafter"/>
</dbReference>
<dbReference type="GO" id="GO:0046403">
    <property type="term" value="F:polynucleotide 3'-phosphatase activity"/>
    <property type="evidence" value="ECO:0007669"/>
    <property type="project" value="TreeGrafter"/>
</dbReference>
<dbReference type="PANTHER" id="PTHR12083:SF9">
    <property type="entry name" value="BIFUNCTIONAL POLYNUCLEOTIDE PHOSPHATASE_KINASE"/>
    <property type="match status" value="1"/>
</dbReference>
<dbReference type="InterPro" id="IPR017101">
    <property type="entry name" value="P-loop_ATP/GTP-bd_All4644_prd"/>
</dbReference>
<accession>A0A926ZG38</accession>
<dbReference type="SUPFAM" id="SSF52540">
    <property type="entry name" value="P-loop containing nucleoside triphosphate hydrolases"/>
    <property type="match status" value="1"/>
</dbReference>
<evidence type="ECO:0000313" key="2">
    <source>
        <dbReference type="Proteomes" id="UP000641646"/>
    </source>
</evidence>
<dbReference type="PANTHER" id="PTHR12083">
    <property type="entry name" value="BIFUNCTIONAL POLYNUCLEOTIDE PHOSPHATASE/KINASE"/>
    <property type="match status" value="1"/>
</dbReference>
<dbReference type="PIRSF" id="PIRSF037081">
    <property type="entry name" value="P-loop_All4644_prd"/>
    <property type="match status" value="1"/>
</dbReference>
<evidence type="ECO:0000313" key="1">
    <source>
        <dbReference type="EMBL" id="MBD2181778.1"/>
    </source>
</evidence>
<gene>
    <name evidence="1" type="ORF">H6G03_11780</name>
</gene>
<dbReference type="GO" id="GO:0006281">
    <property type="term" value="P:DNA repair"/>
    <property type="evidence" value="ECO:0007669"/>
    <property type="project" value="TreeGrafter"/>
</dbReference>
<dbReference type="RefSeq" id="WP_190464591.1">
    <property type="nucleotide sequence ID" value="NZ_JACJPW010000026.1"/>
</dbReference>
<dbReference type="InterPro" id="IPR027417">
    <property type="entry name" value="P-loop_NTPase"/>
</dbReference>
<organism evidence="1 2">
    <name type="scientific">Aerosakkonema funiforme FACHB-1375</name>
    <dbReference type="NCBI Taxonomy" id="2949571"/>
    <lineage>
        <taxon>Bacteria</taxon>
        <taxon>Bacillati</taxon>
        <taxon>Cyanobacteriota</taxon>
        <taxon>Cyanophyceae</taxon>
        <taxon>Oscillatoriophycideae</taxon>
        <taxon>Aerosakkonematales</taxon>
        <taxon>Aerosakkonemataceae</taxon>
        <taxon>Aerosakkonema</taxon>
    </lineage>
</organism>
<dbReference type="GO" id="GO:0003690">
    <property type="term" value="F:double-stranded DNA binding"/>
    <property type="evidence" value="ECO:0007669"/>
    <property type="project" value="TreeGrafter"/>
</dbReference>
<protein>
    <submittedName>
        <fullName evidence="1">ATP-binding protein</fullName>
    </submittedName>
</protein>
<keyword evidence="2" id="KW-1185">Reference proteome</keyword>
<keyword evidence="1" id="KW-0067">ATP-binding</keyword>
<name>A0A926ZG38_9CYAN</name>
<dbReference type="Proteomes" id="UP000641646">
    <property type="component" value="Unassembled WGS sequence"/>
</dbReference>
<reference evidence="1" key="1">
    <citation type="journal article" date="2015" name="ISME J.">
        <title>Draft Genome Sequence of Streptomyces incarnatus NRRL8089, which Produces the Nucleoside Antibiotic Sinefungin.</title>
        <authorList>
            <person name="Oshima K."/>
            <person name="Hattori M."/>
            <person name="Shimizu H."/>
            <person name="Fukuda K."/>
            <person name="Nemoto M."/>
            <person name="Inagaki K."/>
            <person name="Tamura T."/>
        </authorList>
    </citation>
    <scope>NUCLEOTIDE SEQUENCE</scope>
    <source>
        <strain evidence="1">FACHB-1375</strain>
    </source>
</reference>
<dbReference type="Pfam" id="PF13671">
    <property type="entry name" value="AAA_33"/>
    <property type="match status" value="1"/>
</dbReference>
<reference evidence="1" key="2">
    <citation type="submission" date="2020-08" db="EMBL/GenBank/DDBJ databases">
        <authorList>
            <person name="Chen M."/>
            <person name="Teng W."/>
            <person name="Zhao L."/>
            <person name="Hu C."/>
            <person name="Zhou Y."/>
            <person name="Han B."/>
            <person name="Song L."/>
            <person name="Shu W."/>
        </authorList>
    </citation>
    <scope>NUCLEOTIDE SEQUENCE</scope>
    <source>
        <strain evidence="1">FACHB-1375</strain>
    </source>
</reference>
<proteinExistence type="predicted"/>
<dbReference type="EMBL" id="JACJPW010000026">
    <property type="protein sequence ID" value="MBD2181778.1"/>
    <property type="molecule type" value="Genomic_DNA"/>
</dbReference>
<keyword evidence="1" id="KW-0547">Nucleotide-binding</keyword>
<sequence length="157" mass="18182">MELMIFIGLQASGKSTFFRTHFATTHELVSKDLMRNNRNKARRQAQLIEASLKEGRSVVVDNTNATVEERASIIQIGKMYGSEIIGYYFESRLKNCCDRNQLRSGKAKVPDVAIYATIKRLVRPCYAEGFDRLFYVRVAENFRFDVREWQENEVKDG</sequence>
<comment type="caution">
    <text evidence="1">The sequence shown here is derived from an EMBL/GenBank/DDBJ whole genome shotgun (WGS) entry which is preliminary data.</text>
</comment>
<dbReference type="AlphaFoldDB" id="A0A926ZG38"/>
<dbReference type="Gene3D" id="3.40.50.300">
    <property type="entry name" value="P-loop containing nucleotide triphosphate hydrolases"/>
    <property type="match status" value="1"/>
</dbReference>